<keyword evidence="1" id="KW-1133">Transmembrane helix</keyword>
<accession>A0A836MPM2</accession>
<name>A0A836MPM2_9NEIS</name>
<gene>
    <name evidence="2" type="ORF">SALWKB29_2092</name>
</gene>
<keyword evidence="1" id="KW-0812">Transmembrane</keyword>
<proteinExistence type="predicted"/>
<keyword evidence="3" id="KW-1185">Reference proteome</keyword>
<sequence>MLQQSDYAVLHKLILRYQANISCIGLIFLHAQYALFWSICCAVYRL</sequence>
<organism evidence="2 3">
    <name type="scientific">Snodgrassella communis</name>
    <dbReference type="NCBI Taxonomy" id="2946699"/>
    <lineage>
        <taxon>Bacteria</taxon>
        <taxon>Pseudomonadati</taxon>
        <taxon>Pseudomonadota</taxon>
        <taxon>Betaproteobacteria</taxon>
        <taxon>Neisseriales</taxon>
        <taxon>Neisseriaceae</taxon>
        <taxon>Snodgrassella</taxon>
    </lineage>
</organism>
<dbReference type="EMBL" id="JFZV01000017">
    <property type="protein sequence ID" value="KDN13847.1"/>
    <property type="molecule type" value="Genomic_DNA"/>
</dbReference>
<evidence type="ECO:0000313" key="3">
    <source>
        <dbReference type="Proteomes" id="UP000027170"/>
    </source>
</evidence>
<feature type="transmembrane region" description="Helical" evidence="1">
    <location>
        <begin position="21"/>
        <end position="45"/>
    </location>
</feature>
<keyword evidence="1" id="KW-0472">Membrane</keyword>
<dbReference type="Proteomes" id="UP000027170">
    <property type="component" value="Unassembled WGS sequence"/>
</dbReference>
<comment type="caution">
    <text evidence="2">The sequence shown here is derived from an EMBL/GenBank/DDBJ whole genome shotgun (WGS) entry which is preliminary data.</text>
</comment>
<evidence type="ECO:0000313" key="2">
    <source>
        <dbReference type="EMBL" id="KDN13847.1"/>
    </source>
</evidence>
<dbReference type="AlphaFoldDB" id="A0A836MPM2"/>
<reference evidence="2 3" key="1">
    <citation type="submission" date="2014-03" db="EMBL/GenBank/DDBJ databases">
        <title>The genomes of two eusocial bee gut symbionts.</title>
        <authorList>
            <person name="Kwong W.K."/>
            <person name="Engel P."/>
            <person name="Koch H."/>
            <person name="Moran N.A."/>
        </authorList>
    </citation>
    <scope>NUCLEOTIDE SEQUENCE [LARGE SCALE GENOMIC DNA]</scope>
    <source>
        <strain evidence="3">wkB29</strain>
    </source>
</reference>
<protein>
    <submittedName>
        <fullName evidence="2">Uncharacterized protein</fullName>
    </submittedName>
</protein>
<evidence type="ECO:0000256" key="1">
    <source>
        <dbReference type="SAM" id="Phobius"/>
    </source>
</evidence>